<dbReference type="PANTHER" id="PTHR23268">
    <property type="entry name" value="T-CELL RECEPTOR BETA CHAIN"/>
    <property type="match status" value="1"/>
</dbReference>
<dbReference type="GO" id="GO:0007166">
    <property type="term" value="P:cell surface receptor signaling pathway"/>
    <property type="evidence" value="ECO:0007669"/>
    <property type="project" value="TreeGrafter"/>
</dbReference>
<accession>A0A671RWB8</accession>
<feature type="domain" description="Ig-like" evidence="3">
    <location>
        <begin position="1"/>
        <end position="116"/>
    </location>
</feature>
<dbReference type="GO" id="GO:0002376">
    <property type="term" value="P:immune system process"/>
    <property type="evidence" value="ECO:0007669"/>
    <property type="project" value="UniProtKB-KW"/>
</dbReference>
<evidence type="ECO:0000256" key="1">
    <source>
        <dbReference type="ARBA" id="ARBA00022729"/>
    </source>
</evidence>
<reference evidence="4" key="2">
    <citation type="submission" date="2025-09" db="UniProtKB">
        <authorList>
            <consortium name="Ensembl"/>
        </authorList>
    </citation>
    <scope>IDENTIFICATION</scope>
</reference>
<keyword evidence="5" id="KW-1185">Reference proteome</keyword>
<keyword evidence="2" id="KW-0391">Immunity</keyword>
<dbReference type="SUPFAM" id="SSF48726">
    <property type="entry name" value="Immunoglobulin"/>
    <property type="match status" value="1"/>
</dbReference>
<dbReference type="PROSITE" id="PS50835">
    <property type="entry name" value="IG_LIKE"/>
    <property type="match status" value="1"/>
</dbReference>
<dbReference type="Ensembl" id="ENSSANT00000093262.1">
    <property type="protein sequence ID" value="ENSSANP00000087764.1"/>
    <property type="gene ID" value="ENSSANG00000043439.1"/>
</dbReference>
<dbReference type="AlphaFoldDB" id="A0A671RWB8"/>
<dbReference type="Gene3D" id="2.60.40.10">
    <property type="entry name" value="Immunoglobulins"/>
    <property type="match status" value="1"/>
</dbReference>
<dbReference type="GO" id="GO:0005886">
    <property type="term" value="C:plasma membrane"/>
    <property type="evidence" value="ECO:0007669"/>
    <property type="project" value="TreeGrafter"/>
</dbReference>
<evidence type="ECO:0000259" key="3">
    <source>
        <dbReference type="PROSITE" id="PS50835"/>
    </source>
</evidence>
<dbReference type="InterPro" id="IPR007110">
    <property type="entry name" value="Ig-like_dom"/>
</dbReference>
<name>A0A671RWB8_9TELE</name>
<organism evidence="4 5">
    <name type="scientific">Sinocyclocheilus anshuiensis</name>
    <dbReference type="NCBI Taxonomy" id="1608454"/>
    <lineage>
        <taxon>Eukaryota</taxon>
        <taxon>Metazoa</taxon>
        <taxon>Chordata</taxon>
        <taxon>Craniata</taxon>
        <taxon>Vertebrata</taxon>
        <taxon>Euteleostomi</taxon>
        <taxon>Actinopterygii</taxon>
        <taxon>Neopterygii</taxon>
        <taxon>Teleostei</taxon>
        <taxon>Ostariophysi</taxon>
        <taxon>Cypriniformes</taxon>
        <taxon>Cyprinidae</taxon>
        <taxon>Cyprininae</taxon>
        <taxon>Sinocyclocheilus</taxon>
    </lineage>
</organism>
<dbReference type="InterPro" id="IPR050413">
    <property type="entry name" value="TCR_beta_variable"/>
</dbReference>
<protein>
    <recommendedName>
        <fullName evidence="3">Ig-like domain-containing protein</fullName>
    </recommendedName>
</protein>
<sequence>QWHVLLCCTCTGDMTVHQKPHNLIINYGESPEIKCFHKIPDYDRLLWYKQSESKELTFMGNLLGDSGYPEKAFQNKIKIRGDANKFHGSLTLINSTSENSAVYFCAAYHTVTLNLFLAYKNPLVRIIVYSPTPVINHC</sequence>
<evidence type="ECO:0000313" key="4">
    <source>
        <dbReference type="Ensembl" id="ENSSANP00000087764.1"/>
    </source>
</evidence>
<evidence type="ECO:0000256" key="2">
    <source>
        <dbReference type="ARBA" id="ARBA00022859"/>
    </source>
</evidence>
<proteinExistence type="predicted"/>
<evidence type="ECO:0000313" key="5">
    <source>
        <dbReference type="Proteomes" id="UP000472260"/>
    </source>
</evidence>
<reference evidence="4" key="1">
    <citation type="submission" date="2025-08" db="UniProtKB">
        <authorList>
            <consortium name="Ensembl"/>
        </authorList>
    </citation>
    <scope>IDENTIFICATION</scope>
</reference>
<dbReference type="Pfam" id="PF07686">
    <property type="entry name" value="V-set"/>
    <property type="match status" value="1"/>
</dbReference>
<dbReference type="InterPro" id="IPR036179">
    <property type="entry name" value="Ig-like_dom_sf"/>
</dbReference>
<keyword evidence="1" id="KW-0732">Signal</keyword>
<dbReference type="InterPro" id="IPR013783">
    <property type="entry name" value="Ig-like_fold"/>
</dbReference>
<dbReference type="InterPro" id="IPR013106">
    <property type="entry name" value="Ig_V-set"/>
</dbReference>
<dbReference type="Proteomes" id="UP000472260">
    <property type="component" value="Unassembled WGS sequence"/>
</dbReference>